<proteinExistence type="predicted"/>
<accession>A0A0E9PVT2</accession>
<sequence length="37" mass="4123">MQWVGEYKPPIDEAHSLKCNPSHRHLFGFGTSRPAGA</sequence>
<organism evidence="1">
    <name type="scientific">Anguilla anguilla</name>
    <name type="common">European freshwater eel</name>
    <name type="synonym">Muraena anguilla</name>
    <dbReference type="NCBI Taxonomy" id="7936"/>
    <lineage>
        <taxon>Eukaryota</taxon>
        <taxon>Metazoa</taxon>
        <taxon>Chordata</taxon>
        <taxon>Craniata</taxon>
        <taxon>Vertebrata</taxon>
        <taxon>Euteleostomi</taxon>
        <taxon>Actinopterygii</taxon>
        <taxon>Neopterygii</taxon>
        <taxon>Teleostei</taxon>
        <taxon>Anguilliformes</taxon>
        <taxon>Anguillidae</taxon>
        <taxon>Anguilla</taxon>
    </lineage>
</organism>
<evidence type="ECO:0000313" key="1">
    <source>
        <dbReference type="EMBL" id="JAH08614.1"/>
    </source>
</evidence>
<reference evidence="1" key="2">
    <citation type="journal article" date="2015" name="Fish Shellfish Immunol.">
        <title>Early steps in the European eel (Anguilla anguilla)-Vibrio vulnificus interaction in the gills: Role of the RtxA13 toxin.</title>
        <authorList>
            <person name="Callol A."/>
            <person name="Pajuelo D."/>
            <person name="Ebbesson L."/>
            <person name="Teles M."/>
            <person name="MacKenzie S."/>
            <person name="Amaro C."/>
        </authorList>
    </citation>
    <scope>NUCLEOTIDE SEQUENCE</scope>
</reference>
<dbReference type="AlphaFoldDB" id="A0A0E9PVT2"/>
<reference evidence="1" key="1">
    <citation type="submission" date="2014-11" db="EMBL/GenBank/DDBJ databases">
        <authorList>
            <person name="Amaro Gonzalez C."/>
        </authorList>
    </citation>
    <scope>NUCLEOTIDE SEQUENCE</scope>
</reference>
<name>A0A0E9PVT2_ANGAN</name>
<dbReference type="EMBL" id="GBXM01099963">
    <property type="protein sequence ID" value="JAH08614.1"/>
    <property type="molecule type" value="Transcribed_RNA"/>
</dbReference>
<protein>
    <submittedName>
        <fullName evidence="1">Uncharacterized protein</fullName>
    </submittedName>
</protein>